<dbReference type="AlphaFoldDB" id="C1MMG3"/>
<dbReference type="OMA" id="AWYGSEF"/>
<evidence type="ECO:0000313" key="1">
    <source>
        <dbReference type="EMBL" id="EEH59045.1"/>
    </source>
</evidence>
<feature type="non-terminal residue" evidence="1">
    <location>
        <position position="186"/>
    </location>
</feature>
<dbReference type="RefSeq" id="XP_003057400.1">
    <property type="nucleotide sequence ID" value="XM_003057354.1"/>
</dbReference>
<evidence type="ECO:0000313" key="2">
    <source>
        <dbReference type="Proteomes" id="UP000001876"/>
    </source>
</evidence>
<dbReference type="eggNOG" id="ENOG502QVX3">
    <property type="taxonomic scope" value="Eukaryota"/>
</dbReference>
<sequence>SDGNEDVGAGLKAVWYGAEAMGKMVGAVKSKDESSATSSASASSASAASSAATVDRERAIALLREDYDSSYFVSGVGELAAYAPDCEFSDPFVAFKGVDRFKQNVGNLGGMMRDVDLKITGWEESESDLVTSWRFSCVLDLPWKPKLAAAGGTTHVFDPDTGKVVKHIERWDVEPKKVVKQLLSPS</sequence>
<feature type="non-terminal residue" evidence="1">
    <location>
        <position position="1"/>
    </location>
</feature>
<dbReference type="EMBL" id="GG663737">
    <property type="protein sequence ID" value="EEH59045.1"/>
    <property type="molecule type" value="Genomic_DNA"/>
</dbReference>
<dbReference type="InterPro" id="IPR018790">
    <property type="entry name" value="DUF2358"/>
</dbReference>
<proteinExistence type="predicted"/>
<dbReference type="Proteomes" id="UP000001876">
    <property type="component" value="Unassembled WGS sequence"/>
</dbReference>
<dbReference type="GeneID" id="9682363"/>
<keyword evidence="2" id="KW-1185">Reference proteome</keyword>
<dbReference type="PANTHER" id="PTHR34123">
    <property type="entry name" value="OS04G0578200 PROTEIN"/>
    <property type="match status" value="1"/>
</dbReference>
<dbReference type="PANTHER" id="PTHR34123:SF1">
    <property type="entry name" value="OS04G0578200 PROTEIN"/>
    <property type="match status" value="1"/>
</dbReference>
<gene>
    <name evidence="1" type="ORF">MICPUCDRAFT_6869</name>
</gene>
<dbReference type="SUPFAM" id="SSF54427">
    <property type="entry name" value="NTF2-like"/>
    <property type="match status" value="1"/>
</dbReference>
<name>C1MMG3_MICPC</name>
<organism evidence="2">
    <name type="scientific">Micromonas pusilla (strain CCMP1545)</name>
    <name type="common">Picoplanktonic green alga</name>
    <dbReference type="NCBI Taxonomy" id="564608"/>
    <lineage>
        <taxon>Eukaryota</taxon>
        <taxon>Viridiplantae</taxon>
        <taxon>Chlorophyta</taxon>
        <taxon>Mamiellophyceae</taxon>
        <taxon>Mamiellales</taxon>
        <taxon>Mamiellaceae</taxon>
        <taxon>Micromonas</taxon>
    </lineage>
</organism>
<dbReference type="STRING" id="564608.C1MMG3"/>
<reference evidence="1 2" key="1">
    <citation type="journal article" date="2009" name="Science">
        <title>Green evolution and dynamic adaptations revealed by genomes of the marine picoeukaryotes Micromonas.</title>
        <authorList>
            <person name="Worden A.Z."/>
            <person name="Lee J.H."/>
            <person name="Mock T."/>
            <person name="Rouze P."/>
            <person name="Simmons M.P."/>
            <person name="Aerts A.L."/>
            <person name="Allen A.E."/>
            <person name="Cuvelier M.L."/>
            <person name="Derelle E."/>
            <person name="Everett M.V."/>
            <person name="Foulon E."/>
            <person name="Grimwood J."/>
            <person name="Gundlach H."/>
            <person name="Henrissat B."/>
            <person name="Napoli C."/>
            <person name="McDonald S.M."/>
            <person name="Parker M.S."/>
            <person name="Rombauts S."/>
            <person name="Salamov A."/>
            <person name="Von Dassow P."/>
            <person name="Badger J.H."/>
            <person name="Coutinho P.M."/>
            <person name="Demir E."/>
            <person name="Dubchak I."/>
            <person name="Gentemann C."/>
            <person name="Eikrem W."/>
            <person name="Gready J.E."/>
            <person name="John U."/>
            <person name="Lanier W."/>
            <person name="Lindquist E.A."/>
            <person name="Lucas S."/>
            <person name="Mayer K.F."/>
            <person name="Moreau H."/>
            <person name="Not F."/>
            <person name="Otillar R."/>
            <person name="Panaud O."/>
            <person name="Pangilinan J."/>
            <person name="Paulsen I."/>
            <person name="Piegu B."/>
            <person name="Poliakov A."/>
            <person name="Robbens S."/>
            <person name="Schmutz J."/>
            <person name="Toulza E."/>
            <person name="Wyss T."/>
            <person name="Zelensky A."/>
            <person name="Zhou K."/>
            <person name="Armbrust E.V."/>
            <person name="Bhattacharya D."/>
            <person name="Goodenough U.W."/>
            <person name="Van de Peer Y."/>
            <person name="Grigoriev I.V."/>
        </authorList>
    </citation>
    <scope>NUCLEOTIDE SEQUENCE [LARGE SCALE GENOMIC DNA]</scope>
    <source>
        <strain evidence="1 2">CCMP1545</strain>
    </source>
</reference>
<dbReference type="Pfam" id="PF10184">
    <property type="entry name" value="DUF2358"/>
    <property type="match status" value="1"/>
</dbReference>
<dbReference type="KEGG" id="mpp:MICPUCDRAFT_6869"/>
<protein>
    <submittedName>
        <fullName evidence="1">Predicted protein</fullName>
    </submittedName>
</protein>
<dbReference type="OrthoDB" id="495408at2759"/>
<accession>C1MMG3</accession>
<dbReference type="InterPro" id="IPR032710">
    <property type="entry name" value="NTF2-like_dom_sf"/>
</dbReference>